<dbReference type="AlphaFoldDB" id="A0A6A6RIW0"/>
<dbReference type="PANTHER" id="PTHR38790:SF8">
    <property type="entry name" value="F-BOX DOMAIN-CONTAINING PROTEIN"/>
    <property type="match status" value="1"/>
</dbReference>
<dbReference type="OrthoDB" id="3789955at2759"/>
<evidence type="ECO:0000313" key="1">
    <source>
        <dbReference type="EMBL" id="KAF2635202.1"/>
    </source>
</evidence>
<keyword evidence="2" id="KW-1185">Reference proteome</keyword>
<reference evidence="1" key="1">
    <citation type="journal article" date="2020" name="Stud. Mycol.">
        <title>101 Dothideomycetes genomes: a test case for predicting lifestyles and emergence of pathogens.</title>
        <authorList>
            <person name="Haridas S."/>
            <person name="Albert R."/>
            <person name="Binder M."/>
            <person name="Bloem J."/>
            <person name="Labutti K."/>
            <person name="Salamov A."/>
            <person name="Andreopoulos B."/>
            <person name="Baker S."/>
            <person name="Barry K."/>
            <person name="Bills G."/>
            <person name="Bluhm B."/>
            <person name="Cannon C."/>
            <person name="Castanera R."/>
            <person name="Culley D."/>
            <person name="Daum C."/>
            <person name="Ezra D."/>
            <person name="Gonzalez J."/>
            <person name="Henrissat B."/>
            <person name="Kuo A."/>
            <person name="Liang C."/>
            <person name="Lipzen A."/>
            <person name="Lutzoni F."/>
            <person name="Magnuson J."/>
            <person name="Mondo S."/>
            <person name="Nolan M."/>
            <person name="Ohm R."/>
            <person name="Pangilinan J."/>
            <person name="Park H.-J."/>
            <person name="Ramirez L."/>
            <person name="Alfaro M."/>
            <person name="Sun H."/>
            <person name="Tritt A."/>
            <person name="Yoshinaga Y."/>
            <person name="Zwiers L.-H."/>
            <person name="Turgeon B."/>
            <person name="Goodwin S."/>
            <person name="Spatafora J."/>
            <person name="Crous P."/>
            <person name="Grigoriev I."/>
        </authorList>
    </citation>
    <scope>NUCLEOTIDE SEQUENCE</scope>
    <source>
        <strain evidence="1">CBS 473.64</strain>
    </source>
</reference>
<dbReference type="PANTHER" id="PTHR38790">
    <property type="entry name" value="2EXR DOMAIN-CONTAINING PROTEIN-RELATED"/>
    <property type="match status" value="1"/>
</dbReference>
<sequence>MSLVHTLSTASIKRRQNSLKISITGLKSSFGRARSRVNLAPTKKPSSKVFPFFRLPRKIRDQIYSELFKLLIPARVVVREPNGYACFQDDTFPRAAFPSFCYVSHKIHTESLPLLLKHSEVILENLFAVKILSDYLKTGLNLRFVRGITSLTFRSTIAWHPQATQTTRGLIEKCKSLRQVKIEVPASACVEWEDGKLRVKQKKYIIDTIDLCCLLDCENLKKVTLSCWGGAQEAKTMDLQVDAVFEPVVLWVQQNICRGSGVRLLVEHGKGLGLGDGR</sequence>
<evidence type="ECO:0000313" key="2">
    <source>
        <dbReference type="Proteomes" id="UP000799753"/>
    </source>
</evidence>
<proteinExistence type="predicted"/>
<name>A0A6A6RIW0_9PLEO</name>
<organism evidence="1 2">
    <name type="scientific">Massarina eburnea CBS 473.64</name>
    <dbReference type="NCBI Taxonomy" id="1395130"/>
    <lineage>
        <taxon>Eukaryota</taxon>
        <taxon>Fungi</taxon>
        <taxon>Dikarya</taxon>
        <taxon>Ascomycota</taxon>
        <taxon>Pezizomycotina</taxon>
        <taxon>Dothideomycetes</taxon>
        <taxon>Pleosporomycetidae</taxon>
        <taxon>Pleosporales</taxon>
        <taxon>Massarineae</taxon>
        <taxon>Massarinaceae</taxon>
        <taxon>Massarina</taxon>
    </lineage>
</organism>
<dbReference type="Proteomes" id="UP000799753">
    <property type="component" value="Unassembled WGS sequence"/>
</dbReference>
<protein>
    <submittedName>
        <fullName evidence="1">Uncharacterized protein</fullName>
    </submittedName>
</protein>
<accession>A0A6A6RIW0</accession>
<gene>
    <name evidence="1" type="ORF">P280DRAFT_197716</name>
</gene>
<dbReference type="EMBL" id="MU006809">
    <property type="protein sequence ID" value="KAF2635202.1"/>
    <property type="molecule type" value="Genomic_DNA"/>
</dbReference>